<proteinExistence type="predicted"/>
<dbReference type="AlphaFoldDB" id="A0A917IVS4"/>
<name>A0A917IVS4_9MICC</name>
<dbReference type="Proteomes" id="UP000600171">
    <property type="component" value="Unassembled WGS sequence"/>
</dbReference>
<protein>
    <submittedName>
        <fullName evidence="1">Uncharacterized protein</fullName>
    </submittedName>
</protein>
<organism evidence="1 2">
    <name type="scientific">Rothia aerolata</name>
    <dbReference type="NCBI Taxonomy" id="1812262"/>
    <lineage>
        <taxon>Bacteria</taxon>
        <taxon>Bacillati</taxon>
        <taxon>Actinomycetota</taxon>
        <taxon>Actinomycetes</taxon>
        <taxon>Micrococcales</taxon>
        <taxon>Micrococcaceae</taxon>
        <taxon>Rothia</taxon>
    </lineage>
</organism>
<dbReference type="InterPro" id="IPR043148">
    <property type="entry name" value="TagF_C"/>
</dbReference>
<dbReference type="GO" id="GO:0047355">
    <property type="term" value="F:CDP-glycerol glycerophosphotransferase activity"/>
    <property type="evidence" value="ECO:0007669"/>
    <property type="project" value="InterPro"/>
</dbReference>
<evidence type="ECO:0000313" key="1">
    <source>
        <dbReference type="EMBL" id="GGH65101.1"/>
    </source>
</evidence>
<dbReference type="InterPro" id="IPR051612">
    <property type="entry name" value="Teichoic_Acid_Biosynth"/>
</dbReference>
<dbReference type="PANTHER" id="PTHR37316:SF3">
    <property type="entry name" value="TEICHOIC ACID GLYCEROL-PHOSPHATE TRANSFERASE"/>
    <property type="match status" value="1"/>
</dbReference>
<comment type="caution">
    <text evidence="1">The sequence shown here is derived from an EMBL/GenBank/DDBJ whole genome shotgun (WGS) entry which is preliminary data.</text>
</comment>
<dbReference type="RefSeq" id="WP_188360041.1">
    <property type="nucleotide sequence ID" value="NZ_BMDC01000003.1"/>
</dbReference>
<sequence length="676" mass="79230">MPLSAPDLLTVVVESSSSLDRESELYRGLIAANLHWEDRYEIRPVSGPLTSETMRQICSSLDTKYVIFMRDTHSLSLNFMSGLLQRLSEDTQYLFEPKIYMGNIPADLSKTKLTDDYYYKRDTDIYGVAFNTRRLVEALETFSDLDRKSLYIAYRLYWSVDTAPIFEAGYSVNSVTKVAIGSILEESTNRLLPKIQSSVKEIRLYVLRLVVLYLRGLRETKKTQISVSHLREISKLFELNELKSKIELANTFEVGFISWIFDPNDYLFLFKQLTDEDSYLVFPSENEVTESYFPLYTIEFSDENVEIGKEYRPNKERPGYYRPATYDFYKRPITPNSKILFFDRPLQADDNAEHLYRYFMNNYPEYSNIYFALNRNSRDWSRLQTEGFNLVHFFSQEFYDLFLKSDLVVASQIYNLEYRGKSLINSRFVYLQHGIQLNDMTDWVLSKPFDIFVATGRNESDYLHKLVPRETLNSGIPRLEALSKNKSSDPEHLLFMPTWRFNLQTASTENFMESEYFKTINNLLTDPALLEYLEQKDKKLLVQLHPNLKKRTDCFQFSKRVVNSTYTYAEAIAKSEIVLTDYSSVVLDAAFIDIPIAYYPWDFEEFFKDQPYGSRLDYIEDGLGPVLTTHQEVIKYILNEEYKISDSTYLLRKERFFAGVDPDKINSTIAERMLAL</sequence>
<dbReference type="EMBL" id="BMDC01000003">
    <property type="protein sequence ID" value="GGH65101.1"/>
    <property type="molecule type" value="Genomic_DNA"/>
</dbReference>
<gene>
    <name evidence="1" type="ORF">GCM10007359_18010</name>
</gene>
<dbReference type="Pfam" id="PF04464">
    <property type="entry name" value="Glyphos_transf"/>
    <property type="match status" value="1"/>
</dbReference>
<dbReference type="PANTHER" id="PTHR37316">
    <property type="entry name" value="TEICHOIC ACID GLYCEROL-PHOSPHATE PRIMASE"/>
    <property type="match status" value="1"/>
</dbReference>
<dbReference type="GO" id="GO:0016020">
    <property type="term" value="C:membrane"/>
    <property type="evidence" value="ECO:0007669"/>
    <property type="project" value="InterPro"/>
</dbReference>
<dbReference type="InterPro" id="IPR007554">
    <property type="entry name" value="Glycerophosphate_synth"/>
</dbReference>
<dbReference type="SUPFAM" id="SSF53756">
    <property type="entry name" value="UDP-Glycosyltransferase/glycogen phosphorylase"/>
    <property type="match status" value="1"/>
</dbReference>
<dbReference type="Gene3D" id="3.40.50.12580">
    <property type="match status" value="1"/>
</dbReference>
<accession>A0A917IVS4</accession>
<keyword evidence="2" id="KW-1185">Reference proteome</keyword>
<reference evidence="1 2" key="1">
    <citation type="journal article" date="2014" name="Int. J. Syst. Evol. Microbiol.">
        <title>Complete genome sequence of Corynebacterium casei LMG S-19264T (=DSM 44701T), isolated from a smear-ripened cheese.</title>
        <authorList>
            <consortium name="US DOE Joint Genome Institute (JGI-PGF)"/>
            <person name="Walter F."/>
            <person name="Albersmeier A."/>
            <person name="Kalinowski J."/>
            <person name="Ruckert C."/>
        </authorList>
    </citation>
    <scope>NUCLEOTIDE SEQUENCE [LARGE SCALE GENOMIC DNA]</scope>
    <source>
        <strain evidence="1 2">CCM 8669</strain>
    </source>
</reference>
<evidence type="ECO:0000313" key="2">
    <source>
        <dbReference type="Proteomes" id="UP000600171"/>
    </source>
</evidence>